<keyword evidence="4" id="KW-0378">Hydrolase</keyword>
<evidence type="ECO:0000256" key="4">
    <source>
        <dbReference type="ARBA" id="ARBA00022801"/>
    </source>
</evidence>
<dbReference type="NCBIfam" id="TIGR00633">
    <property type="entry name" value="xth"/>
    <property type="match status" value="1"/>
</dbReference>
<keyword evidence="8" id="KW-1185">Reference proteome</keyword>
<dbReference type="InterPro" id="IPR004808">
    <property type="entry name" value="AP_endonuc_1"/>
</dbReference>
<evidence type="ECO:0000313" key="8">
    <source>
        <dbReference type="Proteomes" id="UP001528912"/>
    </source>
</evidence>
<dbReference type="RefSeq" id="WP_277190886.1">
    <property type="nucleotide sequence ID" value="NZ_JAROAV010000008.1"/>
</dbReference>
<dbReference type="SUPFAM" id="SSF56219">
    <property type="entry name" value="DNase I-like"/>
    <property type="match status" value="1"/>
</dbReference>
<comment type="similarity">
    <text evidence="2">Belongs to the DNA repair enzymes AP/ExoA family.</text>
</comment>
<evidence type="ECO:0000256" key="3">
    <source>
        <dbReference type="ARBA" id="ARBA00022723"/>
    </source>
</evidence>
<dbReference type="PROSITE" id="PS51435">
    <property type="entry name" value="AP_NUCLEASE_F1_4"/>
    <property type="match status" value="1"/>
</dbReference>
<gene>
    <name evidence="7" type="ORF">P4R38_02380</name>
</gene>
<keyword evidence="3" id="KW-0479">Metal-binding</keyword>
<evidence type="ECO:0000259" key="6">
    <source>
        <dbReference type="Pfam" id="PF03372"/>
    </source>
</evidence>
<feature type="domain" description="Endonuclease/exonuclease/phosphatase" evidence="6">
    <location>
        <begin position="4"/>
        <end position="253"/>
    </location>
</feature>
<evidence type="ECO:0000313" key="7">
    <source>
        <dbReference type="EMBL" id="MDF8263092.1"/>
    </source>
</evidence>
<dbReference type="InterPro" id="IPR036691">
    <property type="entry name" value="Endo/exonu/phosph_ase_sf"/>
</dbReference>
<dbReference type="Gene3D" id="3.60.10.10">
    <property type="entry name" value="Endonuclease/exonuclease/phosphatase"/>
    <property type="match status" value="1"/>
</dbReference>
<accession>A0ABT6C2M9</accession>
<proteinExistence type="inferred from homology"/>
<dbReference type="EMBL" id="JAROAV010000008">
    <property type="protein sequence ID" value="MDF8263092.1"/>
    <property type="molecule type" value="Genomic_DNA"/>
</dbReference>
<keyword evidence="5" id="KW-0460">Magnesium</keyword>
<comment type="cofactor">
    <cofactor evidence="1">
        <name>Mg(2+)</name>
        <dbReference type="ChEBI" id="CHEBI:18420"/>
    </cofactor>
</comment>
<reference evidence="7 8" key="1">
    <citation type="submission" date="2023-03" db="EMBL/GenBank/DDBJ databases">
        <title>YIM 133296 draft genome.</title>
        <authorList>
            <person name="Xiong L."/>
        </authorList>
    </citation>
    <scope>NUCLEOTIDE SEQUENCE [LARGE SCALE GENOMIC DNA]</scope>
    <source>
        <strain evidence="7 8">YIM 133296</strain>
    </source>
</reference>
<dbReference type="Proteomes" id="UP001528912">
    <property type="component" value="Unassembled WGS sequence"/>
</dbReference>
<evidence type="ECO:0000256" key="2">
    <source>
        <dbReference type="ARBA" id="ARBA00007092"/>
    </source>
</evidence>
<name>A0ABT6C2M9_9MICO</name>
<dbReference type="Pfam" id="PF03372">
    <property type="entry name" value="Exo_endo_phos"/>
    <property type="match status" value="1"/>
</dbReference>
<evidence type="ECO:0000256" key="1">
    <source>
        <dbReference type="ARBA" id="ARBA00001946"/>
    </source>
</evidence>
<comment type="caution">
    <text evidence="7">The sequence shown here is derived from an EMBL/GenBank/DDBJ whole genome shotgun (WGS) entry which is preliminary data.</text>
</comment>
<protein>
    <submittedName>
        <fullName evidence="7">Exodeoxyribonuclease III</fullName>
    </submittedName>
</protein>
<dbReference type="PANTHER" id="PTHR43250:SF2">
    <property type="entry name" value="EXODEOXYRIBONUCLEASE III"/>
    <property type="match status" value="1"/>
</dbReference>
<sequence length="262" mass="28535">MRLITANVNGIRAAVRRGGLDWLAAQQADVVTLQEVRADADQLGASLKGTAFESWDVVAAPGPSAGRAGVAVLSRLPVLSASTRLPGLVDEGRWIEAVVRTAEGVPVTVASTYVHTGEAGTSKQTDKYALLDAITARLTDLREEHAVVTGDLNVCHTERDLKNWKGNRGKAGFLPEEQARLTRWFEDGWVDVGRTFAGEVDGPYTWWSWRGKAFDNDAGWRIDYQIVSPTLGALVKHAEVGRAPTYAERWSDHAAVVVDYLL</sequence>
<organism evidence="7 8">
    <name type="scientific">Luteipulveratus flavus</name>
    <dbReference type="NCBI Taxonomy" id="3031728"/>
    <lineage>
        <taxon>Bacteria</taxon>
        <taxon>Bacillati</taxon>
        <taxon>Actinomycetota</taxon>
        <taxon>Actinomycetes</taxon>
        <taxon>Micrococcales</taxon>
        <taxon>Dermacoccaceae</taxon>
        <taxon>Luteipulveratus</taxon>
    </lineage>
</organism>
<dbReference type="PANTHER" id="PTHR43250">
    <property type="entry name" value="EXODEOXYRIBONUCLEASE III"/>
    <property type="match status" value="1"/>
</dbReference>
<dbReference type="InterPro" id="IPR037493">
    <property type="entry name" value="ExoIII-like"/>
</dbReference>
<evidence type="ECO:0000256" key="5">
    <source>
        <dbReference type="ARBA" id="ARBA00022842"/>
    </source>
</evidence>
<dbReference type="InterPro" id="IPR005135">
    <property type="entry name" value="Endo/exonuclease/phosphatase"/>
</dbReference>